<organism evidence="11">
    <name type="scientific">hydrothermal vent metagenome</name>
    <dbReference type="NCBI Taxonomy" id="652676"/>
    <lineage>
        <taxon>unclassified sequences</taxon>
        <taxon>metagenomes</taxon>
        <taxon>ecological metagenomes</taxon>
    </lineage>
</organism>
<keyword evidence="5 11" id="KW-0808">Transferase</keyword>
<evidence type="ECO:0000256" key="7">
    <source>
        <dbReference type="ARBA" id="ARBA00022827"/>
    </source>
</evidence>
<dbReference type="PIRSF" id="PIRSF006268">
    <property type="entry name" value="ApbE"/>
    <property type="match status" value="1"/>
</dbReference>
<proteinExistence type="predicted"/>
<evidence type="ECO:0000256" key="5">
    <source>
        <dbReference type="ARBA" id="ARBA00022679"/>
    </source>
</evidence>
<dbReference type="Pfam" id="PF02424">
    <property type="entry name" value="ApbE"/>
    <property type="match status" value="1"/>
</dbReference>
<comment type="cofactor">
    <cofactor evidence="1">
        <name>Mg(2+)</name>
        <dbReference type="ChEBI" id="CHEBI:18420"/>
    </cofactor>
</comment>
<gene>
    <name evidence="11" type="ORF">MNBD_GAMMA21-2978</name>
</gene>
<reference evidence="11" key="1">
    <citation type="submission" date="2018-06" db="EMBL/GenBank/DDBJ databases">
        <authorList>
            <person name="Zhirakovskaya E."/>
        </authorList>
    </citation>
    <scope>NUCLEOTIDE SEQUENCE</scope>
</reference>
<keyword evidence="6" id="KW-0479">Metal-binding</keyword>
<evidence type="ECO:0000256" key="9">
    <source>
        <dbReference type="ARBA" id="ARBA00031306"/>
    </source>
</evidence>
<dbReference type="GO" id="GO:0016740">
    <property type="term" value="F:transferase activity"/>
    <property type="evidence" value="ECO:0007669"/>
    <property type="project" value="UniProtKB-KW"/>
</dbReference>
<evidence type="ECO:0000256" key="2">
    <source>
        <dbReference type="ARBA" id="ARBA00011955"/>
    </source>
</evidence>
<dbReference type="EMBL" id="UOFR01000029">
    <property type="protein sequence ID" value="VAW94591.1"/>
    <property type="molecule type" value="Genomic_DNA"/>
</dbReference>
<dbReference type="SUPFAM" id="SSF143631">
    <property type="entry name" value="ApbE-like"/>
    <property type="match status" value="1"/>
</dbReference>
<dbReference type="EC" id="2.7.1.180" evidence="2"/>
<dbReference type="PANTHER" id="PTHR30040">
    <property type="entry name" value="THIAMINE BIOSYNTHESIS LIPOPROTEIN APBE"/>
    <property type="match status" value="1"/>
</dbReference>
<dbReference type="Gene3D" id="3.10.520.10">
    <property type="entry name" value="ApbE-like domains"/>
    <property type="match status" value="1"/>
</dbReference>
<evidence type="ECO:0000256" key="10">
    <source>
        <dbReference type="ARBA" id="ARBA00048540"/>
    </source>
</evidence>
<dbReference type="GO" id="GO:0046872">
    <property type="term" value="F:metal ion binding"/>
    <property type="evidence" value="ECO:0007669"/>
    <property type="project" value="UniProtKB-KW"/>
</dbReference>
<evidence type="ECO:0000256" key="6">
    <source>
        <dbReference type="ARBA" id="ARBA00022723"/>
    </source>
</evidence>
<evidence type="ECO:0000256" key="1">
    <source>
        <dbReference type="ARBA" id="ARBA00001946"/>
    </source>
</evidence>
<protein>
    <recommendedName>
        <fullName evidence="3">FAD:protein FMN transferase</fullName>
        <ecNumber evidence="2">2.7.1.180</ecNumber>
    </recommendedName>
    <alternativeName>
        <fullName evidence="9">Flavin transferase</fullName>
    </alternativeName>
</protein>
<dbReference type="InterPro" id="IPR024932">
    <property type="entry name" value="ApbE"/>
</dbReference>
<keyword evidence="7" id="KW-0274">FAD</keyword>
<evidence type="ECO:0000313" key="11">
    <source>
        <dbReference type="EMBL" id="VAW94591.1"/>
    </source>
</evidence>
<evidence type="ECO:0000256" key="8">
    <source>
        <dbReference type="ARBA" id="ARBA00022842"/>
    </source>
</evidence>
<accession>A0A3B0ZSB6</accession>
<dbReference type="PANTHER" id="PTHR30040:SF2">
    <property type="entry name" value="FAD:PROTEIN FMN TRANSFERASE"/>
    <property type="match status" value="1"/>
</dbReference>
<sequence length="356" mass="39273">MTYYYSISSSNVKNTTLNQIKLSVIMLAMKSFPVYILSLLLISPCYAEWFKQSQGIMGTPVIVELWSESKQQAESCTKQVMLEMHRIDKLMSPYKKTSELARINSKASQHPVKISQELFNLIQRSIQLSELSTGAFDITFASIGYQYDYRRGDTPSDKTIASLLDRINYKNIQLDDKVLSIQFSKADVKIDLGGIAKGYAVDNGIRILQKCGIKQALISAGGDSRIIGDHRGRPWMTGVRDPRAEDKKESILVIPLSDTAVSTSGDYERYFIKDGIRYHHIISPKTGKSAKGAQSVTVLGPDTVTTDGLSTTLFVLGVKQGLALAEKLDGIDAVIIDANGKIHYSSGLMPPKSAPH</sequence>
<evidence type="ECO:0000256" key="4">
    <source>
        <dbReference type="ARBA" id="ARBA00022630"/>
    </source>
</evidence>
<comment type="catalytic activity">
    <reaction evidence="10">
        <text>L-threonyl-[protein] + FAD = FMN-L-threonyl-[protein] + AMP + H(+)</text>
        <dbReference type="Rhea" id="RHEA:36847"/>
        <dbReference type="Rhea" id="RHEA-COMP:11060"/>
        <dbReference type="Rhea" id="RHEA-COMP:11061"/>
        <dbReference type="ChEBI" id="CHEBI:15378"/>
        <dbReference type="ChEBI" id="CHEBI:30013"/>
        <dbReference type="ChEBI" id="CHEBI:57692"/>
        <dbReference type="ChEBI" id="CHEBI:74257"/>
        <dbReference type="ChEBI" id="CHEBI:456215"/>
        <dbReference type="EC" id="2.7.1.180"/>
    </reaction>
</comment>
<dbReference type="AlphaFoldDB" id="A0A3B0ZSB6"/>
<dbReference type="InterPro" id="IPR003374">
    <property type="entry name" value="ApbE-like_sf"/>
</dbReference>
<keyword evidence="4" id="KW-0285">Flavoprotein</keyword>
<name>A0A3B0ZSB6_9ZZZZ</name>
<evidence type="ECO:0000256" key="3">
    <source>
        <dbReference type="ARBA" id="ARBA00016337"/>
    </source>
</evidence>
<keyword evidence="8" id="KW-0460">Magnesium</keyword>